<dbReference type="SUPFAM" id="SSF49303">
    <property type="entry name" value="beta-Galactosidase/glucuronidase domain"/>
    <property type="match status" value="1"/>
</dbReference>
<gene>
    <name evidence="9" type="ORF">SAMN05216361_0401</name>
</gene>
<dbReference type="InterPro" id="IPR013783">
    <property type="entry name" value="Ig-like_fold"/>
</dbReference>
<name>A0A1M5EI86_9ALTE</name>
<dbReference type="InterPro" id="IPR008979">
    <property type="entry name" value="Galactose-bd-like_sf"/>
</dbReference>
<dbReference type="SUPFAM" id="SSF49785">
    <property type="entry name" value="Galactose-binding domain-like"/>
    <property type="match status" value="1"/>
</dbReference>
<dbReference type="Gene3D" id="2.60.40.10">
    <property type="entry name" value="Immunoglobulins"/>
    <property type="match status" value="3"/>
</dbReference>
<dbReference type="PANTHER" id="PTHR42732">
    <property type="entry name" value="BETA-GALACTOSIDASE"/>
    <property type="match status" value="1"/>
</dbReference>
<organism evidence="9 10">
    <name type="scientific">Marisediminitalea aggregata</name>
    <dbReference type="NCBI Taxonomy" id="634436"/>
    <lineage>
        <taxon>Bacteria</taxon>
        <taxon>Pseudomonadati</taxon>
        <taxon>Pseudomonadota</taxon>
        <taxon>Gammaproteobacteria</taxon>
        <taxon>Alteromonadales</taxon>
        <taxon>Alteromonadaceae</taxon>
        <taxon>Marisediminitalea</taxon>
    </lineage>
</organism>
<dbReference type="InterPro" id="IPR006102">
    <property type="entry name" value="Ig-like_GH2"/>
</dbReference>
<dbReference type="EMBL" id="FQWD01000001">
    <property type="protein sequence ID" value="SHF78761.1"/>
    <property type="molecule type" value="Genomic_DNA"/>
</dbReference>
<dbReference type="AlphaFoldDB" id="A0A1M5EI86"/>
<evidence type="ECO:0000256" key="1">
    <source>
        <dbReference type="ARBA" id="ARBA00007401"/>
    </source>
</evidence>
<dbReference type="PROSITE" id="PS51257">
    <property type="entry name" value="PROKAR_LIPOPROTEIN"/>
    <property type="match status" value="1"/>
</dbReference>
<feature type="domain" description="Glycoside hydrolase family 2 immunoglobulin-like beta-sandwich" evidence="5">
    <location>
        <begin position="211"/>
        <end position="310"/>
    </location>
</feature>
<evidence type="ECO:0000259" key="7">
    <source>
        <dbReference type="Pfam" id="PF02837"/>
    </source>
</evidence>
<feature type="domain" description="DUF4982" evidence="8">
    <location>
        <begin position="617"/>
        <end position="679"/>
    </location>
</feature>
<dbReference type="Pfam" id="PF02837">
    <property type="entry name" value="Glyco_hydro_2_N"/>
    <property type="match status" value="1"/>
</dbReference>
<dbReference type="GO" id="GO:0004553">
    <property type="term" value="F:hydrolase activity, hydrolyzing O-glycosyl compounds"/>
    <property type="evidence" value="ECO:0007669"/>
    <property type="project" value="InterPro"/>
</dbReference>
<evidence type="ECO:0000259" key="8">
    <source>
        <dbReference type="Pfam" id="PF16355"/>
    </source>
</evidence>
<evidence type="ECO:0000256" key="4">
    <source>
        <dbReference type="SAM" id="SignalP"/>
    </source>
</evidence>
<dbReference type="Pfam" id="PF02836">
    <property type="entry name" value="Glyco_hydro_2_C"/>
    <property type="match status" value="1"/>
</dbReference>
<evidence type="ECO:0000259" key="5">
    <source>
        <dbReference type="Pfam" id="PF00703"/>
    </source>
</evidence>
<dbReference type="PRINTS" id="PR00132">
    <property type="entry name" value="GLHYDRLASE2"/>
</dbReference>
<accession>A0A1M5EI86</accession>
<keyword evidence="10" id="KW-1185">Reference proteome</keyword>
<dbReference type="RefSeq" id="WP_245819094.1">
    <property type="nucleotide sequence ID" value="NZ_FQWD01000001.1"/>
</dbReference>
<dbReference type="Proteomes" id="UP000184520">
    <property type="component" value="Unassembled WGS sequence"/>
</dbReference>
<evidence type="ECO:0000313" key="10">
    <source>
        <dbReference type="Proteomes" id="UP000184520"/>
    </source>
</evidence>
<sequence>MNYFARTALLLSNVLWLSACQPNPPSDTADIDSTTSGVAISQTINFNQQWQFTKADENGQPPADSWQTVQLPHTPNLEPEVVNDQWQGIAWYKKTFDAPASWHEKTVLLRFEAAMNVATVWLNDQQLGEHMGGYLPFTLDLTPYLQPGSNTLTVKLDNQDNPLTGPKPLGLLDFNTYGGLYRGVSVMVKDPLHITDEILADIPAGGGIFVTYPQVSEDVSRVNIKTHVANQSATPATFTLVQTLENKGQTISQQTQYTLEPGQAEHLEQHLTVEQARLWSPTQPNLYTLTTELRRNNELVERQQRKIGIREFAFNENHELLINGEKTFLRGVNRHQEYPFVGYAISPQADYRDAVKIKSAGFDYVRLSHYPHSPAFMQAADELGLVLLNAVLGWQFYNADPAFEAHIIDSCADLIRRDRNHASVIAWECSLNESDMPDEFIATLHNTVKTEYPGAFSAGWEKGYDIFVQARQHRLQHYSTPNQPYIVSEYGDWEYYAQNAGLNQDAWEGLKEEERTSRQLLNSGEKRLLQQALNLQEAHNDNFTVPAFADGYWVMFDYNRGYADDIESSGIMSLYRQPKYSYYFFQSQRSPEEVDNRYTSGPMVFIASDWQADSRPTVRVFSNAEQVKLYLNDTLIAQQTPDTDALSSHLAHPPFTFKLAGFEAGTLRAEALIEDQVVATHSVATASAPTQIALRIDESGMPVQAGVKDVVFVYAQLLDANGNPAFVNNIELSASSTGDITILNQSPIMTARGEAALLIEAGQQLSGATVTVSGPGLAAATLTF</sequence>
<dbReference type="STRING" id="634436.SAMN05216361_0401"/>
<dbReference type="InterPro" id="IPR051913">
    <property type="entry name" value="GH2_Domain-Containing"/>
</dbReference>
<keyword evidence="4" id="KW-0732">Signal</keyword>
<comment type="similarity">
    <text evidence="1">Belongs to the glycosyl hydrolase 2 family.</text>
</comment>
<dbReference type="InterPro" id="IPR006103">
    <property type="entry name" value="Glyco_hydro_2_cat"/>
</dbReference>
<dbReference type="InterPro" id="IPR032311">
    <property type="entry name" value="DUF4982"/>
</dbReference>
<feature type="chain" id="PRO_5012522221" evidence="4">
    <location>
        <begin position="20"/>
        <end position="784"/>
    </location>
</feature>
<dbReference type="SUPFAM" id="SSF51445">
    <property type="entry name" value="(Trans)glycosidases"/>
    <property type="match status" value="1"/>
</dbReference>
<feature type="signal peptide" evidence="4">
    <location>
        <begin position="1"/>
        <end position="19"/>
    </location>
</feature>
<evidence type="ECO:0000313" key="9">
    <source>
        <dbReference type="EMBL" id="SHF78761.1"/>
    </source>
</evidence>
<dbReference type="GO" id="GO:0005975">
    <property type="term" value="P:carbohydrate metabolic process"/>
    <property type="evidence" value="ECO:0007669"/>
    <property type="project" value="InterPro"/>
</dbReference>
<dbReference type="Gene3D" id="3.20.20.80">
    <property type="entry name" value="Glycosidases"/>
    <property type="match status" value="1"/>
</dbReference>
<dbReference type="Pfam" id="PF16355">
    <property type="entry name" value="DUF4982"/>
    <property type="match status" value="1"/>
</dbReference>
<keyword evidence="3" id="KW-0326">Glycosidase</keyword>
<feature type="domain" description="Glycosyl hydrolases family 2 sugar binding" evidence="7">
    <location>
        <begin position="38"/>
        <end position="187"/>
    </location>
</feature>
<dbReference type="InterPro" id="IPR006104">
    <property type="entry name" value="Glyco_hydro_2_N"/>
</dbReference>
<reference evidence="10" key="1">
    <citation type="submission" date="2016-11" db="EMBL/GenBank/DDBJ databases">
        <authorList>
            <person name="Varghese N."/>
            <person name="Submissions S."/>
        </authorList>
    </citation>
    <scope>NUCLEOTIDE SEQUENCE [LARGE SCALE GENOMIC DNA]</scope>
    <source>
        <strain evidence="10">CGMCC 1.8995</strain>
    </source>
</reference>
<evidence type="ECO:0000259" key="6">
    <source>
        <dbReference type="Pfam" id="PF02836"/>
    </source>
</evidence>
<evidence type="ECO:0000256" key="3">
    <source>
        <dbReference type="ARBA" id="ARBA00023295"/>
    </source>
</evidence>
<protein>
    <submittedName>
        <fullName evidence="9">Beta-galactosidase</fullName>
    </submittedName>
</protein>
<proteinExistence type="inferred from homology"/>
<dbReference type="InterPro" id="IPR017853">
    <property type="entry name" value="GH"/>
</dbReference>
<dbReference type="Pfam" id="PF00703">
    <property type="entry name" value="Glyco_hydro_2"/>
    <property type="match status" value="1"/>
</dbReference>
<dbReference type="InterPro" id="IPR036156">
    <property type="entry name" value="Beta-gal/glucu_dom_sf"/>
</dbReference>
<dbReference type="InterPro" id="IPR006101">
    <property type="entry name" value="Glyco_hydro_2"/>
</dbReference>
<keyword evidence="2" id="KW-0378">Hydrolase</keyword>
<evidence type="ECO:0000256" key="2">
    <source>
        <dbReference type="ARBA" id="ARBA00022801"/>
    </source>
</evidence>
<feature type="domain" description="Glycoside hydrolase family 2 catalytic" evidence="6">
    <location>
        <begin position="317"/>
        <end position="449"/>
    </location>
</feature>
<dbReference type="PANTHER" id="PTHR42732:SF1">
    <property type="entry name" value="BETA-MANNOSIDASE"/>
    <property type="match status" value="1"/>
</dbReference>
<dbReference type="Gene3D" id="2.60.120.260">
    <property type="entry name" value="Galactose-binding domain-like"/>
    <property type="match status" value="1"/>
</dbReference>